<protein>
    <submittedName>
        <fullName evidence="1">Uncharacterized protein</fullName>
    </submittedName>
</protein>
<gene>
    <name evidence="1" type="ORF">EG349_16255</name>
    <name evidence="2" type="ORF">EG353_15045</name>
</gene>
<evidence type="ECO:0000313" key="3">
    <source>
        <dbReference type="Proteomes" id="UP000274073"/>
    </source>
</evidence>
<sequence length="225" mass="25787">MKSVKKQVFRIFGRFAFFIVVIASVFHFGQSFSADSSSEFILEKVVISKHNEIQNEAAAKNNNPSEFTAVTGEEQIFITEGTSFYGLDERLVNKIIKGKTFVSQPQKRTVKRPVRKKTITNKLVYHAQSVTYLPEHNNVQHISLLAQRVCTVPGNHDQDFIFFQHIKYSITGYFNKHIHPNFHFLFFAISKNSINGGVIRPPPAYCEAFYQKSRITITNSYLTDV</sequence>
<name>A0AAD0YG10_9FLAO</name>
<organism evidence="1 3">
    <name type="scientific">Chryseobacterium shandongense</name>
    <dbReference type="NCBI Taxonomy" id="1493872"/>
    <lineage>
        <taxon>Bacteria</taxon>
        <taxon>Pseudomonadati</taxon>
        <taxon>Bacteroidota</taxon>
        <taxon>Flavobacteriia</taxon>
        <taxon>Flavobacteriales</taxon>
        <taxon>Weeksellaceae</taxon>
        <taxon>Chryseobacterium group</taxon>
        <taxon>Chryseobacterium</taxon>
    </lineage>
</organism>
<dbReference type="Proteomes" id="UP000281741">
    <property type="component" value="Chromosome"/>
</dbReference>
<reference evidence="3 4" key="1">
    <citation type="submission" date="2018-11" db="EMBL/GenBank/DDBJ databases">
        <title>Proposal to divide the Flavobacteriaceae and reorganize its genera based on Amino Acid Identity values calculated from whole genome sequences.</title>
        <authorList>
            <person name="Nicholson A.C."/>
            <person name="Gulvik C.A."/>
            <person name="Whitney A.M."/>
            <person name="Humrighouse B.W."/>
            <person name="Bell M."/>
            <person name="Holmes B."/>
            <person name="Steigerwalt A.G."/>
            <person name="Villarma A."/>
            <person name="Sheth M."/>
            <person name="Batra D."/>
            <person name="Pryor J."/>
            <person name="Bernardet J.-F."/>
            <person name="Hugo C."/>
            <person name="Kampfer P."/>
            <person name="Newman J."/>
            <person name="McQuiston J.R."/>
        </authorList>
    </citation>
    <scope>NUCLEOTIDE SEQUENCE [LARGE SCALE GENOMIC DNA]</scope>
    <source>
        <strain evidence="1 3">G0207</strain>
        <strain evidence="2 4">H5143</strain>
    </source>
</reference>
<proteinExistence type="predicted"/>
<dbReference type="EMBL" id="CP033915">
    <property type="protein sequence ID" value="AZA88229.1"/>
    <property type="molecule type" value="Genomic_DNA"/>
</dbReference>
<accession>A0AAD0YG10</accession>
<keyword evidence="4" id="KW-1185">Reference proteome</keyword>
<dbReference type="EMBL" id="CP033912">
    <property type="protein sequence ID" value="AZA96791.1"/>
    <property type="molecule type" value="Genomic_DNA"/>
</dbReference>
<evidence type="ECO:0000313" key="1">
    <source>
        <dbReference type="EMBL" id="AZA88229.1"/>
    </source>
</evidence>
<dbReference type="AlphaFoldDB" id="A0AAD0YG10"/>
<dbReference type="Proteomes" id="UP000274073">
    <property type="component" value="Chromosome"/>
</dbReference>
<evidence type="ECO:0000313" key="2">
    <source>
        <dbReference type="EMBL" id="AZA96791.1"/>
    </source>
</evidence>
<evidence type="ECO:0000313" key="4">
    <source>
        <dbReference type="Proteomes" id="UP000281741"/>
    </source>
</evidence>